<dbReference type="Gene3D" id="2.70.70.10">
    <property type="entry name" value="Glucose Permease (Domain IIA)"/>
    <property type="match status" value="1"/>
</dbReference>
<dbReference type="PANTHER" id="PTHR21666">
    <property type="entry name" value="PEPTIDASE-RELATED"/>
    <property type="match status" value="1"/>
</dbReference>
<dbReference type="Pfam" id="PF01551">
    <property type="entry name" value="Peptidase_M23"/>
    <property type="match status" value="1"/>
</dbReference>
<protein>
    <submittedName>
        <fullName evidence="4">Peptidase, M23/M37 family</fullName>
    </submittedName>
</protein>
<dbReference type="PANTHER" id="PTHR21666:SF270">
    <property type="entry name" value="MUREIN HYDROLASE ACTIVATOR ENVC"/>
    <property type="match status" value="1"/>
</dbReference>
<dbReference type="CDD" id="cd12797">
    <property type="entry name" value="M23_peptidase"/>
    <property type="match status" value="1"/>
</dbReference>
<organism evidence="4 5">
    <name type="scientific">Nautilia profundicola (strain ATCC BAA-1463 / DSM 18972 / AmH)</name>
    <dbReference type="NCBI Taxonomy" id="598659"/>
    <lineage>
        <taxon>Bacteria</taxon>
        <taxon>Pseudomonadati</taxon>
        <taxon>Campylobacterota</taxon>
        <taxon>Epsilonproteobacteria</taxon>
        <taxon>Nautiliales</taxon>
        <taxon>Nautiliaceae</taxon>
        <taxon>Nautilia</taxon>
    </lineage>
</organism>
<dbReference type="RefSeq" id="WP_015902440.1">
    <property type="nucleotide sequence ID" value="NC_012115.1"/>
</dbReference>
<evidence type="ECO:0000256" key="2">
    <source>
        <dbReference type="SAM" id="Phobius"/>
    </source>
</evidence>
<feature type="coiled-coil region" evidence="1">
    <location>
        <begin position="60"/>
        <end position="108"/>
    </location>
</feature>
<reference evidence="4 5" key="1">
    <citation type="journal article" date="2009" name="PLoS Genet.">
        <title>Adaptations to submarine hydrothermal environments exemplified by the genome of Nautilia profundicola.</title>
        <authorList>
            <person name="Campbell B.J."/>
            <person name="Smith J.L."/>
            <person name="Hanson T.E."/>
            <person name="Klotz M.G."/>
            <person name="Stein L.Y."/>
            <person name="Lee C.K."/>
            <person name="Wu D."/>
            <person name="Robinson J.M."/>
            <person name="Khouri H.M."/>
            <person name="Eisen J.A."/>
            <person name="Cary S.C."/>
        </authorList>
    </citation>
    <scope>NUCLEOTIDE SEQUENCE [LARGE SCALE GENOMIC DNA]</scope>
    <source>
        <strain evidence="5">ATCC BAA-1463 / DSM 18972 / AmH</strain>
    </source>
</reference>
<accession>B9L6D7</accession>
<dbReference type="AlphaFoldDB" id="B9L6D7"/>
<evidence type="ECO:0000259" key="3">
    <source>
        <dbReference type="Pfam" id="PF01551"/>
    </source>
</evidence>
<keyword evidence="2" id="KW-1133">Transmembrane helix</keyword>
<dbReference type="GO" id="GO:0004222">
    <property type="term" value="F:metalloendopeptidase activity"/>
    <property type="evidence" value="ECO:0007669"/>
    <property type="project" value="TreeGrafter"/>
</dbReference>
<keyword evidence="5" id="KW-1185">Reference proteome</keyword>
<gene>
    <name evidence="4" type="ordered locus">NAMH_1536</name>
</gene>
<dbReference type="OrthoDB" id="9815245at2"/>
<keyword evidence="1" id="KW-0175">Coiled coil</keyword>
<evidence type="ECO:0000256" key="1">
    <source>
        <dbReference type="SAM" id="Coils"/>
    </source>
</evidence>
<dbReference type="eggNOG" id="COG0739">
    <property type="taxonomic scope" value="Bacteria"/>
</dbReference>
<dbReference type="InterPro" id="IPR016047">
    <property type="entry name" value="M23ase_b-sheet_dom"/>
</dbReference>
<dbReference type="STRING" id="598659.NAMH_1536"/>
<keyword evidence="2" id="KW-0472">Membrane</keyword>
<keyword evidence="2" id="KW-0812">Transmembrane</keyword>
<dbReference type="EMBL" id="CP001279">
    <property type="protein sequence ID" value="ACM93388.1"/>
    <property type="molecule type" value="Genomic_DNA"/>
</dbReference>
<dbReference type="Proteomes" id="UP000000448">
    <property type="component" value="Chromosome"/>
</dbReference>
<name>B9L6D7_NAUPA</name>
<sequence>MKNKYIITVTTVDGSKHYSVHKIIKKILIFLFLFIVSVLVFGFLYIKYLQKEVKQISIQKTILNQKVMMLNQKLTKLNSQIELAQNELLNKEAKLNKLSEKIDELETKMGLKGDVFISNIDIKNLSKDTINALLASVPNGKPVKRLLISSKFGWRIHPILKKREFHPGIDIKGRGTIPIYATANGIVVGAGLNPYGYGYVVKMVNAFGFVTFYAHLRKNIKVKKGQFVKKGQIVGYMGNSGLSTGQHLHYEIRYNNKPLNPIYFINWNAQNLFKIFKKERNVPWESLIKAIQALMQKKPQ</sequence>
<dbReference type="InterPro" id="IPR050570">
    <property type="entry name" value="Cell_wall_metabolism_enzyme"/>
</dbReference>
<dbReference type="SUPFAM" id="SSF51261">
    <property type="entry name" value="Duplicated hybrid motif"/>
    <property type="match status" value="1"/>
</dbReference>
<dbReference type="KEGG" id="nam:NAMH_1536"/>
<evidence type="ECO:0000313" key="5">
    <source>
        <dbReference type="Proteomes" id="UP000000448"/>
    </source>
</evidence>
<proteinExistence type="predicted"/>
<evidence type="ECO:0000313" key="4">
    <source>
        <dbReference type="EMBL" id="ACM93388.1"/>
    </source>
</evidence>
<dbReference type="InterPro" id="IPR011055">
    <property type="entry name" value="Dup_hybrid_motif"/>
</dbReference>
<feature type="domain" description="M23ase beta-sheet core" evidence="3">
    <location>
        <begin position="165"/>
        <end position="261"/>
    </location>
</feature>
<dbReference type="HOGENOM" id="CLU_029425_2_3_7"/>
<feature type="transmembrane region" description="Helical" evidence="2">
    <location>
        <begin position="27"/>
        <end position="46"/>
    </location>
</feature>